<dbReference type="InterPro" id="IPR011008">
    <property type="entry name" value="Dimeric_a/b-barrel"/>
</dbReference>
<dbReference type="EMBL" id="JAAKZV010000210">
    <property type="protein sequence ID" value="NGN68523.1"/>
    <property type="molecule type" value="Genomic_DNA"/>
</dbReference>
<dbReference type="RefSeq" id="WP_165242551.1">
    <property type="nucleotide sequence ID" value="NZ_JAAKZV010000210.1"/>
</dbReference>
<evidence type="ECO:0000256" key="1">
    <source>
        <dbReference type="ARBA" id="ARBA00007689"/>
    </source>
</evidence>
<proteinExistence type="inferred from homology"/>
<dbReference type="Proteomes" id="UP000481583">
    <property type="component" value="Unassembled WGS sequence"/>
</dbReference>
<name>A0A6G4U8S4_9ACTN</name>
<protein>
    <submittedName>
        <fullName evidence="3">DUF4440 domain-containing protein</fullName>
    </submittedName>
</protein>
<reference evidence="3 4" key="1">
    <citation type="submission" date="2020-02" db="EMBL/GenBank/DDBJ databases">
        <title>Whole-genome analyses of novel actinobacteria.</title>
        <authorList>
            <person name="Sahin N."/>
        </authorList>
    </citation>
    <scope>NUCLEOTIDE SEQUENCE [LARGE SCALE GENOMIC DNA]</scope>
    <source>
        <strain evidence="3 4">A7024</strain>
    </source>
</reference>
<gene>
    <name evidence="3" type="ORF">G5C51_32075</name>
</gene>
<dbReference type="SUPFAM" id="SSF54909">
    <property type="entry name" value="Dimeric alpha+beta barrel"/>
    <property type="match status" value="1"/>
</dbReference>
<evidence type="ECO:0000313" key="4">
    <source>
        <dbReference type="Proteomes" id="UP000481583"/>
    </source>
</evidence>
<accession>A0A6G4U8S4</accession>
<dbReference type="SUPFAM" id="SSF54427">
    <property type="entry name" value="NTF2-like"/>
    <property type="match status" value="1"/>
</dbReference>
<comment type="caution">
    <text evidence="3">The sequence shown here is derived from an EMBL/GenBank/DDBJ whole genome shotgun (WGS) entry which is preliminary data.</text>
</comment>
<dbReference type="Pfam" id="PF03795">
    <property type="entry name" value="YCII"/>
    <property type="match status" value="1"/>
</dbReference>
<organism evidence="3 4">
    <name type="scientific">Streptomyces coryli</name>
    <dbReference type="NCBI Taxonomy" id="1128680"/>
    <lineage>
        <taxon>Bacteria</taxon>
        <taxon>Bacillati</taxon>
        <taxon>Actinomycetota</taxon>
        <taxon>Actinomycetes</taxon>
        <taxon>Kitasatosporales</taxon>
        <taxon>Streptomycetaceae</taxon>
        <taxon>Streptomyces</taxon>
    </lineage>
</organism>
<keyword evidence="4" id="KW-1185">Reference proteome</keyword>
<evidence type="ECO:0000313" key="3">
    <source>
        <dbReference type="EMBL" id="NGN68523.1"/>
    </source>
</evidence>
<sequence>MRYMLLICGDDSVDASGMAPIEPWIEEYGARRGHRLHGDRLRPAGEAVTVRVRGDEVLRSDGPFAETKEQVAGYDIVECDTLGQALAAAAAHPVAPYGAIEVRALYYPPAGADEIRRIHGVLTEGDDGQVAACYAPDAVVYGPAKVLQGAGATELRVEADEHSGFSHAVVGPYRVTSGFRAIGDDWRIVHQHISAEEK</sequence>
<dbReference type="InterPro" id="IPR032710">
    <property type="entry name" value="NTF2-like_dom_sf"/>
</dbReference>
<dbReference type="InterPro" id="IPR005545">
    <property type="entry name" value="YCII"/>
</dbReference>
<feature type="domain" description="YCII-related" evidence="2">
    <location>
        <begin position="37"/>
        <end position="105"/>
    </location>
</feature>
<dbReference type="Gene3D" id="3.30.70.1060">
    <property type="entry name" value="Dimeric alpha+beta barrel"/>
    <property type="match status" value="1"/>
</dbReference>
<comment type="similarity">
    <text evidence="1">Belongs to the YciI family.</text>
</comment>
<dbReference type="PANTHER" id="PTHR35174:SF3">
    <property type="entry name" value="BLL7171 PROTEIN"/>
    <property type="match status" value="1"/>
</dbReference>
<dbReference type="AlphaFoldDB" id="A0A6G4U8S4"/>
<evidence type="ECO:0000259" key="2">
    <source>
        <dbReference type="Pfam" id="PF03795"/>
    </source>
</evidence>
<dbReference type="PANTHER" id="PTHR35174">
    <property type="entry name" value="BLL7171 PROTEIN-RELATED"/>
    <property type="match status" value="1"/>
</dbReference>